<accession>A0A6J6J533</accession>
<organism evidence="3">
    <name type="scientific">freshwater metagenome</name>
    <dbReference type="NCBI Taxonomy" id="449393"/>
    <lineage>
        <taxon>unclassified sequences</taxon>
        <taxon>metagenomes</taxon>
        <taxon>ecological metagenomes</taxon>
    </lineage>
</organism>
<comment type="similarity">
    <text evidence="1">Belongs to the PrpF family.</text>
</comment>
<name>A0A6J6J533_9ZZZZ</name>
<proteinExistence type="inferred from homology"/>
<dbReference type="Pfam" id="PF04303">
    <property type="entry name" value="PrpF"/>
    <property type="match status" value="2"/>
</dbReference>
<evidence type="ECO:0000256" key="2">
    <source>
        <dbReference type="ARBA" id="ARBA00023235"/>
    </source>
</evidence>
<keyword evidence="2" id="KW-0413">Isomerase</keyword>
<sequence>MTKKSYPAVFMRGGGASGLFYLADDLPTDAAELDKILISAIGSPDRYGVQLDGLGKGTTSSSKSVIVSKSKSKDYDIEYLFAQISVENPSVDWTRSCGNLASAAALFAVEEGLVDDVKNDKAKFRMHQVNRDELIEATVDLNEGLVRLAFYKSKMKEHMRVNFDPTIKVSVEGIGKIDVSVIDATNLVAFVRARDLDTKIDGVTNFLELKDKAEKIRVAVAKALNIQGGTTNPRILLVEAPRDFRDRSNRIVAKNQVDIIVFALSTHEIHAGLPMTAVMAASVAAGIEGTIVEKESSWKDQTKPIRVGHPSGVDGARPISLSDNETAVEIVLDARRLMSGLVHVNV</sequence>
<dbReference type="AlphaFoldDB" id="A0A6J6J533"/>
<evidence type="ECO:0000256" key="1">
    <source>
        <dbReference type="ARBA" id="ARBA00007673"/>
    </source>
</evidence>
<dbReference type="EMBL" id="CAEZVP010000052">
    <property type="protein sequence ID" value="CAB4631603.1"/>
    <property type="molecule type" value="Genomic_DNA"/>
</dbReference>
<dbReference type="PANTHER" id="PTHR43709:SF2">
    <property type="entry name" value="DUF453 DOMAIN PROTEIN (AFU_ORTHOLOGUE AFUA_6G00360)"/>
    <property type="match status" value="1"/>
</dbReference>
<evidence type="ECO:0000313" key="3">
    <source>
        <dbReference type="EMBL" id="CAB4631603.1"/>
    </source>
</evidence>
<dbReference type="GO" id="GO:0016853">
    <property type="term" value="F:isomerase activity"/>
    <property type="evidence" value="ECO:0007669"/>
    <property type="project" value="UniProtKB-KW"/>
</dbReference>
<dbReference type="PANTHER" id="PTHR43709">
    <property type="entry name" value="ACONITATE ISOMERASE-RELATED"/>
    <property type="match status" value="1"/>
</dbReference>
<dbReference type="SUPFAM" id="SSF54506">
    <property type="entry name" value="Diaminopimelate epimerase-like"/>
    <property type="match status" value="2"/>
</dbReference>
<protein>
    <submittedName>
        <fullName evidence="3">Unannotated protein</fullName>
    </submittedName>
</protein>
<reference evidence="3" key="1">
    <citation type="submission" date="2020-05" db="EMBL/GenBank/DDBJ databases">
        <authorList>
            <person name="Chiriac C."/>
            <person name="Salcher M."/>
            <person name="Ghai R."/>
            <person name="Kavagutti S V."/>
        </authorList>
    </citation>
    <scope>NUCLEOTIDE SEQUENCE</scope>
</reference>
<dbReference type="Gene3D" id="3.10.310.10">
    <property type="entry name" value="Diaminopimelate Epimerase, Chain A, domain 1"/>
    <property type="match status" value="2"/>
</dbReference>
<dbReference type="InterPro" id="IPR007400">
    <property type="entry name" value="PrpF-like"/>
</dbReference>
<gene>
    <name evidence="3" type="ORF">UFOPK2046_00394</name>
</gene>